<proteinExistence type="predicted"/>
<reference evidence="2" key="2">
    <citation type="submission" date="2021-04" db="EMBL/GenBank/DDBJ databases">
        <authorList>
            <person name="Gilroy R."/>
        </authorList>
    </citation>
    <scope>NUCLEOTIDE SEQUENCE</scope>
    <source>
        <strain evidence="2">ChiBcec15-1070</strain>
    </source>
</reference>
<gene>
    <name evidence="2" type="ORF">H9888_08575</name>
</gene>
<protein>
    <submittedName>
        <fullName evidence="2">DUF4435 domain-containing protein</fullName>
    </submittedName>
</protein>
<evidence type="ECO:0000313" key="2">
    <source>
        <dbReference type="EMBL" id="HIW11528.1"/>
    </source>
</evidence>
<reference evidence="2" key="1">
    <citation type="journal article" date="2021" name="PeerJ">
        <title>Extensive microbial diversity within the chicken gut microbiome revealed by metagenomics and culture.</title>
        <authorList>
            <person name="Gilroy R."/>
            <person name="Ravi A."/>
            <person name="Getino M."/>
            <person name="Pursley I."/>
            <person name="Horton D.L."/>
            <person name="Alikhan N.F."/>
            <person name="Baker D."/>
            <person name="Gharbi K."/>
            <person name="Hall N."/>
            <person name="Watson M."/>
            <person name="Adriaenssens E.M."/>
            <person name="Foster-Nyarko E."/>
            <person name="Jarju S."/>
            <person name="Secka A."/>
            <person name="Antonio M."/>
            <person name="Oren A."/>
            <person name="Chaudhuri R.R."/>
            <person name="La Ragione R."/>
            <person name="Hildebrand F."/>
            <person name="Pallen M.J."/>
        </authorList>
    </citation>
    <scope>NUCLEOTIDE SEQUENCE</scope>
    <source>
        <strain evidence="2">ChiBcec15-1070</strain>
    </source>
</reference>
<evidence type="ECO:0000313" key="3">
    <source>
        <dbReference type="Proteomes" id="UP000823926"/>
    </source>
</evidence>
<organism evidence="2 3">
    <name type="scientific">Candidatus Rikenella faecigallinarum</name>
    <dbReference type="NCBI Taxonomy" id="2838745"/>
    <lineage>
        <taxon>Bacteria</taxon>
        <taxon>Pseudomonadati</taxon>
        <taxon>Bacteroidota</taxon>
        <taxon>Bacteroidia</taxon>
        <taxon>Bacteroidales</taxon>
        <taxon>Rikenellaceae</taxon>
        <taxon>Rikenella</taxon>
    </lineage>
</organism>
<dbReference type="Pfam" id="PF14491">
    <property type="entry name" value="DUF4435"/>
    <property type="match status" value="1"/>
</dbReference>
<feature type="domain" description="DUF4435" evidence="1">
    <location>
        <begin position="24"/>
        <end position="266"/>
    </location>
</feature>
<dbReference type="InterPro" id="IPR029492">
    <property type="entry name" value="DUF4435"/>
</dbReference>
<name>A0A9D1QEE3_9BACT</name>
<dbReference type="Proteomes" id="UP000823926">
    <property type="component" value="Unassembled WGS sequence"/>
</dbReference>
<comment type="caution">
    <text evidence="2">The sequence shown here is derived from an EMBL/GenBank/DDBJ whole genome shotgun (WGS) entry which is preliminary data.</text>
</comment>
<dbReference type="EMBL" id="DXHL01000038">
    <property type="protein sequence ID" value="HIW11528.1"/>
    <property type="molecule type" value="Genomic_DNA"/>
</dbReference>
<accession>A0A9D1QEE3</accession>
<evidence type="ECO:0000259" key="1">
    <source>
        <dbReference type="Pfam" id="PF14491"/>
    </source>
</evidence>
<dbReference type="AlphaFoldDB" id="A0A9D1QEE3"/>
<sequence>MGRRLVQNITSDYFEATAALHKRNRVMVYVEGYDDIPFWRAIFDEFETPDRQFEISTPARSDLAKGKKVVMQFARQAGRNLILCVDSDFDYLFGELTAQSRTVNHTPYLVQTYTYAIENYLCYPPSLHSVCVRATKRDSHIFDFEEFMSEYSRIIYPAFVWYAYAARIDRPTIFALGDFRNTVKINFINIEDNGEETLAWLSKQVNKRIKMLRTKQAHRLPEVEKFEAYLRERGVRPEETHLYMQGHTLLDNVVSVVVGTVCNALRKIAVGQILGSSRQGLPLNNELSSYNNALSDVDELLKINTGFHSCPLFAKVRADIQRILQE</sequence>